<reference evidence="2 3" key="1">
    <citation type="journal article" date="2018" name="PLoS Genet.">
        <title>Population sequencing reveals clonal diversity and ancestral inbreeding in the grapevine cultivar Chardonnay.</title>
        <authorList>
            <person name="Roach M.J."/>
            <person name="Johnson D.L."/>
            <person name="Bohlmann J."/>
            <person name="van Vuuren H.J."/>
            <person name="Jones S.J."/>
            <person name="Pretorius I.S."/>
            <person name="Schmidt S.A."/>
            <person name="Borneman A.R."/>
        </authorList>
    </citation>
    <scope>NUCLEOTIDE SEQUENCE [LARGE SCALE GENOMIC DNA]</scope>
    <source>
        <strain evidence="3">cv. Chardonnay</strain>
        <tissue evidence="2">Leaf</tissue>
    </source>
</reference>
<protein>
    <submittedName>
        <fullName evidence="2">Uncharacterized protein</fullName>
    </submittedName>
</protein>
<dbReference type="EMBL" id="QGNW01000187">
    <property type="protein sequence ID" value="RVW87041.1"/>
    <property type="molecule type" value="Genomic_DNA"/>
</dbReference>
<organism evidence="2 3">
    <name type="scientific">Vitis vinifera</name>
    <name type="common">Grape</name>
    <dbReference type="NCBI Taxonomy" id="29760"/>
    <lineage>
        <taxon>Eukaryota</taxon>
        <taxon>Viridiplantae</taxon>
        <taxon>Streptophyta</taxon>
        <taxon>Embryophyta</taxon>
        <taxon>Tracheophyta</taxon>
        <taxon>Spermatophyta</taxon>
        <taxon>Magnoliopsida</taxon>
        <taxon>eudicotyledons</taxon>
        <taxon>Gunneridae</taxon>
        <taxon>Pentapetalae</taxon>
        <taxon>rosids</taxon>
        <taxon>Vitales</taxon>
        <taxon>Vitaceae</taxon>
        <taxon>Viteae</taxon>
        <taxon>Vitis</taxon>
    </lineage>
</organism>
<gene>
    <name evidence="2" type="ORF">CK203_048364</name>
</gene>
<comment type="caution">
    <text evidence="2">The sequence shown here is derived from an EMBL/GenBank/DDBJ whole genome shotgun (WGS) entry which is preliminary data.</text>
</comment>
<evidence type="ECO:0000313" key="3">
    <source>
        <dbReference type="Proteomes" id="UP000288805"/>
    </source>
</evidence>
<feature type="region of interest" description="Disordered" evidence="1">
    <location>
        <begin position="1"/>
        <end position="48"/>
    </location>
</feature>
<accession>A0A438HRF2</accession>
<evidence type="ECO:0000313" key="2">
    <source>
        <dbReference type="EMBL" id="RVW87041.1"/>
    </source>
</evidence>
<dbReference type="Proteomes" id="UP000288805">
    <property type="component" value="Unassembled WGS sequence"/>
</dbReference>
<name>A0A438HRF2_VITVI</name>
<evidence type="ECO:0000256" key="1">
    <source>
        <dbReference type="SAM" id="MobiDB-lite"/>
    </source>
</evidence>
<dbReference type="AlphaFoldDB" id="A0A438HRF2"/>
<proteinExistence type="predicted"/>
<sequence length="48" mass="5454">MKATERKGGVKRKSMRNMRSMKDVRSGILGMTMTGGSARKDKRRHDSE</sequence>